<dbReference type="AlphaFoldDB" id="A0A0N0ZV95"/>
<dbReference type="EMBL" id="LJOD01000013">
    <property type="protein sequence ID" value="KPE49928.1"/>
    <property type="molecule type" value="Genomic_DNA"/>
</dbReference>
<accession>A0A0N0ZV95</accession>
<gene>
    <name evidence="1" type="ORF">AOB46_17220</name>
</gene>
<organism evidence="1 2">
    <name type="scientific">Chryseobacterium indologenes</name>
    <name type="common">Flavobacterium indologenes</name>
    <dbReference type="NCBI Taxonomy" id="253"/>
    <lineage>
        <taxon>Bacteria</taxon>
        <taxon>Pseudomonadati</taxon>
        <taxon>Bacteroidota</taxon>
        <taxon>Flavobacteriia</taxon>
        <taxon>Flavobacteriales</taxon>
        <taxon>Weeksellaceae</taxon>
        <taxon>Chryseobacterium group</taxon>
        <taxon>Chryseobacterium</taxon>
    </lineage>
</organism>
<name>A0A0N0ZV95_CHRID</name>
<protein>
    <submittedName>
        <fullName evidence="1">Uncharacterized protein</fullName>
    </submittedName>
</protein>
<reference evidence="1 2" key="1">
    <citation type="journal article" date="2015" name="Genom Data">
        <title>Draft genome sequence of a multidrug-resistant Chryseobacterium indologenes isolate from Malaysia.</title>
        <authorList>
            <person name="Yu C.Y."/>
            <person name="Ang G.Y."/>
            <person name="Cheng H.J."/>
            <person name="Cheong Y.M."/>
            <person name="Yin W.F."/>
            <person name="Chan K.G."/>
        </authorList>
    </citation>
    <scope>NUCLEOTIDE SEQUENCE [LARGE SCALE GENOMIC DNA]</scope>
    <source>
        <strain evidence="1 2">CI_885</strain>
    </source>
</reference>
<dbReference type="Proteomes" id="UP000037953">
    <property type="component" value="Unassembled WGS sequence"/>
</dbReference>
<dbReference type="OrthoDB" id="1264657at2"/>
<dbReference type="PATRIC" id="fig|253.9.peg.1386"/>
<evidence type="ECO:0000313" key="1">
    <source>
        <dbReference type="EMBL" id="KPE49928.1"/>
    </source>
</evidence>
<proteinExistence type="predicted"/>
<reference evidence="2" key="2">
    <citation type="submission" date="2015-09" db="EMBL/GenBank/DDBJ databases">
        <title>Draft genome sequence of a multidrug-resistant Chryseobacterium indologenes isolate from Malaysia.</title>
        <authorList>
            <person name="Yu C.Y."/>
            <person name="Ang G.Y."/>
            <person name="Chan K.-G."/>
        </authorList>
    </citation>
    <scope>NUCLEOTIDE SEQUENCE [LARGE SCALE GENOMIC DNA]</scope>
    <source>
        <strain evidence="2">CI_885</strain>
    </source>
</reference>
<evidence type="ECO:0000313" key="2">
    <source>
        <dbReference type="Proteomes" id="UP000037953"/>
    </source>
</evidence>
<sequence>MITYLAVLKKEINFKKLEVFLKSKSVRLAAHYKIIGVVKLESEQPVLKTEFQEYFISIEEEKDNLTI</sequence>
<comment type="caution">
    <text evidence="1">The sequence shown here is derived from an EMBL/GenBank/DDBJ whole genome shotgun (WGS) entry which is preliminary data.</text>
</comment>